<evidence type="ECO:0000256" key="4">
    <source>
        <dbReference type="ARBA" id="ARBA00022692"/>
    </source>
</evidence>
<dbReference type="PANTHER" id="PTHR33452:SF1">
    <property type="entry name" value="INNER MEMBRANE PROTEIN YPHA-RELATED"/>
    <property type="match status" value="1"/>
</dbReference>
<gene>
    <name evidence="8" type="ORF">PRLR5076_31770</name>
</gene>
<keyword evidence="4 7" id="KW-0812">Transmembrane</keyword>
<keyword evidence="9" id="KW-1185">Reference proteome</keyword>
<dbReference type="EMBL" id="BPUB01000003">
    <property type="protein sequence ID" value="GJG60326.1"/>
    <property type="molecule type" value="Genomic_DNA"/>
</dbReference>
<evidence type="ECO:0000313" key="9">
    <source>
        <dbReference type="Proteomes" id="UP000825483"/>
    </source>
</evidence>
<organism evidence="8 9">
    <name type="scientific">Prevotella lacticifex</name>
    <dbReference type="NCBI Taxonomy" id="2854755"/>
    <lineage>
        <taxon>Bacteria</taxon>
        <taxon>Pseudomonadati</taxon>
        <taxon>Bacteroidota</taxon>
        <taxon>Bacteroidia</taxon>
        <taxon>Bacteroidales</taxon>
        <taxon>Prevotellaceae</taxon>
        <taxon>Prevotella</taxon>
    </lineage>
</organism>
<evidence type="ECO:0000256" key="7">
    <source>
        <dbReference type="SAM" id="Phobius"/>
    </source>
</evidence>
<proteinExistence type="inferred from homology"/>
<evidence type="ECO:0000256" key="5">
    <source>
        <dbReference type="ARBA" id="ARBA00022989"/>
    </source>
</evidence>
<sequence>MTFDKDFLRDNDLGLLLLRLMTGGLMLFHGIHKLLYGVSAIEGMLAGIGLPGFIAYFSLAAELAASLLIVVGAWTRVAAAVMVGNMAVAILMAHLGDIFSVDPMTGGWAIELPMLYLLGAAVLCLTGGGKYALTKGHITD</sequence>
<dbReference type="InterPro" id="IPR051907">
    <property type="entry name" value="DoxX-like_oxidoreductase"/>
</dbReference>
<dbReference type="GO" id="GO:0005886">
    <property type="term" value="C:plasma membrane"/>
    <property type="evidence" value="ECO:0007669"/>
    <property type="project" value="UniProtKB-SubCell"/>
</dbReference>
<keyword evidence="6 7" id="KW-0472">Membrane</keyword>
<dbReference type="AlphaFoldDB" id="A0A9R1CD15"/>
<evidence type="ECO:0000256" key="1">
    <source>
        <dbReference type="ARBA" id="ARBA00004651"/>
    </source>
</evidence>
<evidence type="ECO:0000313" key="8">
    <source>
        <dbReference type="EMBL" id="GJG60326.1"/>
    </source>
</evidence>
<comment type="similarity">
    <text evidence="2">Belongs to the DoxX family.</text>
</comment>
<dbReference type="RefSeq" id="WP_223929371.1">
    <property type="nucleotide sequence ID" value="NZ_BPTU01000001.1"/>
</dbReference>
<dbReference type="Pfam" id="PF07681">
    <property type="entry name" value="DoxX"/>
    <property type="match status" value="1"/>
</dbReference>
<comment type="caution">
    <text evidence="8">The sequence shown here is derived from an EMBL/GenBank/DDBJ whole genome shotgun (WGS) entry which is preliminary data.</text>
</comment>
<evidence type="ECO:0000256" key="2">
    <source>
        <dbReference type="ARBA" id="ARBA00006679"/>
    </source>
</evidence>
<keyword evidence="5 7" id="KW-1133">Transmembrane helix</keyword>
<dbReference type="Proteomes" id="UP000825483">
    <property type="component" value="Unassembled WGS sequence"/>
</dbReference>
<feature type="transmembrane region" description="Helical" evidence="7">
    <location>
        <begin position="44"/>
        <end position="70"/>
    </location>
</feature>
<feature type="transmembrane region" description="Helical" evidence="7">
    <location>
        <begin position="12"/>
        <end position="32"/>
    </location>
</feature>
<evidence type="ECO:0000256" key="6">
    <source>
        <dbReference type="ARBA" id="ARBA00023136"/>
    </source>
</evidence>
<dbReference type="GeneID" id="72467710"/>
<accession>A0A9R1CD15</accession>
<reference evidence="8" key="1">
    <citation type="journal article" date="2022" name="Int. J. Syst. Evol. Microbiol.">
        <title>Prevotella lacticifex sp. nov., isolated from the rumen of cows.</title>
        <authorList>
            <person name="Shinkai T."/>
            <person name="Ikeyama N."/>
            <person name="Kumagai M."/>
            <person name="Ohmori H."/>
            <person name="Sakamoto M."/>
            <person name="Ohkuma M."/>
            <person name="Mitsumori M."/>
        </authorList>
    </citation>
    <scope>NUCLEOTIDE SEQUENCE</scope>
    <source>
        <strain evidence="8">R5076</strain>
    </source>
</reference>
<feature type="transmembrane region" description="Helical" evidence="7">
    <location>
        <begin position="77"/>
        <end position="95"/>
    </location>
</feature>
<dbReference type="InterPro" id="IPR032808">
    <property type="entry name" value="DoxX"/>
</dbReference>
<protein>
    <submittedName>
        <fullName evidence="8">GntR family transcriptional regulator</fullName>
    </submittedName>
</protein>
<keyword evidence="3" id="KW-1003">Cell membrane</keyword>
<name>A0A9R1CD15_9BACT</name>
<evidence type="ECO:0000256" key="3">
    <source>
        <dbReference type="ARBA" id="ARBA00022475"/>
    </source>
</evidence>
<dbReference type="PANTHER" id="PTHR33452">
    <property type="entry name" value="OXIDOREDUCTASE CATD-RELATED"/>
    <property type="match status" value="1"/>
</dbReference>
<comment type="subcellular location">
    <subcellularLocation>
        <location evidence="1">Cell membrane</location>
        <topology evidence="1">Multi-pass membrane protein</topology>
    </subcellularLocation>
</comment>
<feature type="transmembrane region" description="Helical" evidence="7">
    <location>
        <begin position="115"/>
        <end position="133"/>
    </location>
</feature>